<dbReference type="Gene3D" id="1.10.340.70">
    <property type="match status" value="1"/>
</dbReference>
<keyword evidence="3" id="KW-0695">RNA-directed DNA polymerase</keyword>
<feature type="compositionally biased region" description="Basic and acidic residues" evidence="1">
    <location>
        <begin position="123"/>
        <end position="141"/>
    </location>
</feature>
<name>A0ABQ5FM84_9ASTR</name>
<feature type="region of interest" description="Disordered" evidence="1">
    <location>
        <begin position="101"/>
        <end position="163"/>
    </location>
</feature>
<dbReference type="Proteomes" id="UP001151760">
    <property type="component" value="Unassembled WGS sequence"/>
</dbReference>
<organism evidence="3 4">
    <name type="scientific">Tanacetum coccineum</name>
    <dbReference type="NCBI Taxonomy" id="301880"/>
    <lineage>
        <taxon>Eukaryota</taxon>
        <taxon>Viridiplantae</taxon>
        <taxon>Streptophyta</taxon>
        <taxon>Embryophyta</taxon>
        <taxon>Tracheophyta</taxon>
        <taxon>Spermatophyta</taxon>
        <taxon>Magnoliopsida</taxon>
        <taxon>eudicotyledons</taxon>
        <taxon>Gunneridae</taxon>
        <taxon>Pentapetalae</taxon>
        <taxon>asterids</taxon>
        <taxon>campanulids</taxon>
        <taxon>Asterales</taxon>
        <taxon>Asteraceae</taxon>
        <taxon>Asteroideae</taxon>
        <taxon>Anthemideae</taxon>
        <taxon>Anthemidinae</taxon>
        <taxon>Tanacetum</taxon>
    </lineage>
</organism>
<evidence type="ECO:0000313" key="3">
    <source>
        <dbReference type="EMBL" id="GJT64453.1"/>
    </source>
</evidence>
<protein>
    <submittedName>
        <fullName evidence="3">Reverse transcriptase domain-containing protein</fullName>
    </submittedName>
</protein>
<dbReference type="GO" id="GO:0003964">
    <property type="term" value="F:RNA-directed DNA polymerase activity"/>
    <property type="evidence" value="ECO:0007669"/>
    <property type="project" value="UniProtKB-KW"/>
</dbReference>
<sequence length="720" mass="83969">MKLHPIGYTARTVFREPPYRFNYPTRRLTIEEMLAKFIDEGKREHEEMEIFIKEFRTTNELLLKTRSNLLSELKIEVNELSKVVSNVLILKNEVKGVTTRGGKMTSQATRSKEINETGINKNEPPRFEQDVQEKPHDDGVENKSLSIPEKTTQPLVKPQQSSIPLPNRMRKEKEEAQQRIFLENLKQLDINILFIEALVQIPKYAKYLKSLLTNKSKLEEACTETMNERCSTVLLNDLPLKEKDLGSFTIPCQVLEKHKETEDLAADHSSRLKNLHMEVLTEREIADEFSDEHLMVLKYKSNNDEPCETLEILAHCHSGPTGGHHSANVTAKKVYESGFYWPSVFKDANEYVRQCDACQRSGNISSRNEMPQYNIQLNELAELRDGAYENTRIYKERTKKWHDSRLRDDKDFKVGDQVLLYNSRQKMYPGKLKSKWSGPNIVKTVYPHGAIEITDKDGFSFKVNGQRLKKYYGGNVDKEDDEVIEFEDGVTLPIRRIPFHRIRRIDLTWRTSLKQRYEITDEFPNEHLMILKAELNNDEPWTNHNHSSFARQCEKMREDVLLGMKSLKSWRIVILDQLGDIILNQNWYGLNVVKTVHPYGTMEIINKNGISFKVNRQRLKKYHDGNINEEEKEVVELGDDTTSREAEDNLSSQTVNTVYPNPIDTRINYLSLSGVLYFSTVYTAYSLNEYSVFDTGPRERNINEYWWRIYKSEDLEVLES</sequence>
<dbReference type="EMBL" id="BQNB010017545">
    <property type="protein sequence ID" value="GJT64453.1"/>
    <property type="molecule type" value="Genomic_DNA"/>
</dbReference>
<dbReference type="Pfam" id="PF17921">
    <property type="entry name" value="Integrase_H2C2"/>
    <property type="match status" value="1"/>
</dbReference>
<dbReference type="InterPro" id="IPR041588">
    <property type="entry name" value="Integrase_H2C2"/>
</dbReference>
<keyword evidence="4" id="KW-1185">Reference proteome</keyword>
<evidence type="ECO:0000313" key="4">
    <source>
        <dbReference type="Proteomes" id="UP001151760"/>
    </source>
</evidence>
<dbReference type="InterPro" id="IPR052160">
    <property type="entry name" value="Gypsy_RT_Integrase-like"/>
</dbReference>
<keyword evidence="3" id="KW-0808">Transferase</keyword>
<feature type="compositionally biased region" description="Polar residues" evidence="1">
    <location>
        <begin position="143"/>
        <end position="163"/>
    </location>
</feature>
<accession>A0ABQ5FM84</accession>
<proteinExistence type="predicted"/>
<evidence type="ECO:0000256" key="1">
    <source>
        <dbReference type="SAM" id="MobiDB-lite"/>
    </source>
</evidence>
<keyword evidence="3" id="KW-0548">Nucleotidyltransferase</keyword>
<gene>
    <name evidence="3" type="ORF">Tco_1015933</name>
</gene>
<feature type="domain" description="Integrase zinc-binding" evidence="2">
    <location>
        <begin position="308"/>
        <end position="361"/>
    </location>
</feature>
<evidence type="ECO:0000259" key="2">
    <source>
        <dbReference type="Pfam" id="PF17921"/>
    </source>
</evidence>
<comment type="caution">
    <text evidence="3">The sequence shown here is derived from an EMBL/GenBank/DDBJ whole genome shotgun (WGS) entry which is preliminary data.</text>
</comment>
<dbReference type="PANTHER" id="PTHR47266">
    <property type="entry name" value="ENDONUCLEASE-RELATED"/>
    <property type="match status" value="1"/>
</dbReference>
<reference evidence="3" key="1">
    <citation type="journal article" date="2022" name="Int. J. Mol. Sci.">
        <title>Draft Genome of Tanacetum Coccineum: Genomic Comparison of Closely Related Tanacetum-Family Plants.</title>
        <authorList>
            <person name="Yamashiro T."/>
            <person name="Shiraishi A."/>
            <person name="Nakayama K."/>
            <person name="Satake H."/>
        </authorList>
    </citation>
    <scope>NUCLEOTIDE SEQUENCE</scope>
</reference>
<reference evidence="3" key="2">
    <citation type="submission" date="2022-01" db="EMBL/GenBank/DDBJ databases">
        <authorList>
            <person name="Yamashiro T."/>
            <person name="Shiraishi A."/>
            <person name="Satake H."/>
            <person name="Nakayama K."/>
        </authorList>
    </citation>
    <scope>NUCLEOTIDE SEQUENCE</scope>
</reference>